<evidence type="ECO:0000313" key="2">
    <source>
        <dbReference type="EMBL" id="ACX85576.1"/>
    </source>
</evidence>
<feature type="compositionally biased region" description="Low complexity" evidence="1">
    <location>
        <begin position="9"/>
        <end position="23"/>
    </location>
</feature>
<keyword evidence="2" id="KW-0614">Plasmid</keyword>
<name>D0UZC4_9ACTN</name>
<sequence length="205" mass="22883">MALRNTVWHSGHSTTTHPHGPTHYVMEDTGVTNTPTRRPNTRTDPRRPTKEHRMPRRPYNPKIHADLTTAASLLRDTNPDLATSIDKVTAPGGWEHIRPDTTRPNVPIRLTTALKAQIEERTTDIAGDINEGLTEYLAGRFNPDAPVRARRNSGATEDQTIITPRPDPELVQQVKDTAEERSASLGWKPNVSAVALAWLRHKHGI</sequence>
<feature type="region of interest" description="Disordered" evidence="1">
    <location>
        <begin position="1"/>
        <end position="63"/>
    </location>
</feature>
<evidence type="ECO:0000256" key="1">
    <source>
        <dbReference type="SAM" id="MobiDB-lite"/>
    </source>
</evidence>
<accession>D0UZC4</accession>
<dbReference type="EMBL" id="GQ983381">
    <property type="protein sequence ID" value="ACX85576.1"/>
    <property type="molecule type" value="Genomic_DNA"/>
</dbReference>
<geneLocation type="plasmid" evidence="2">
    <name>pCQ3</name>
</geneLocation>
<feature type="compositionally biased region" description="Basic and acidic residues" evidence="1">
    <location>
        <begin position="41"/>
        <end position="52"/>
    </location>
</feature>
<dbReference type="AlphaFoldDB" id="D0UZC4"/>
<reference evidence="2" key="1">
    <citation type="journal article" date="2010" name="J. Bacteriol.">
        <title>Characterization of the replication, transfer, and plasmid/lytic phage cycle of the Streptomyces plasmid-phage pZL12.</title>
        <authorList>
            <person name="Zhong L."/>
            <person name="Cheng Q."/>
            <person name="Tian X."/>
            <person name="Zhao L."/>
            <person name="Qin Z."/>
        </authorList>
    </citation>
    <scope>NUCLEOTIDE SEQUENCE</scope>
    <source>
        <strain evidence="2">W9</strain>
        <plasmid evidence="2">pCQ3</plasmid>
    </source>
</reference>
<protein>
    <submittedName>
        <fullName evidence="2">PCQ3_75</fullName>
    </submittedName>
</protein>
<proteinExistence type="predicted"/>
<organism evidence="2">
    <name type="scientific">Streptomyces sp. W9</name>
    <dbReference type="NCBI Taxonomy" id="682410"/>
    <lineage>
        <taxon>Bacteria</taxon>
        <taxon>Bacillati</taxon>
        <taxon>Actinomycetota</taxon>
        <taxon>Actinomycetes</taxon>
        <taxon>Kitasatosporales</taxon>
        <taxon>Streptomycetaceae</taxon>
        <taxon>Streptomyces</taxon>
    </lineage>
</organism>
<gene>
    <name evidence="2" type="ORF">pCQ3.75</name>
</gene>